<dbReference type="Proteomes" id="UP001230268">
    <property type="component" value="Unassembled WGS sequence"/>
</dbReference>
<dbReference type="GO" id="GO:0005789">
    <property type="term" value="C:endoplasmic reticulum membrane"/>
    <property type="evidence" value="ECO:0007669"/>
    <property type="project" value="UniProtKB-SubCell"/>
</dbReference>
<dbReference type="Pfam" id="PF25179">
    <property type="entry name" value="LMF1_C"/>
    <property type="match status" value="1"/>
</dbReference>
<evidence type="ECO:0000259" key="10">
    <source>
        <dbReference type="Pfam" id="PF25179"/>
    </source>
</evidence>
<dbReference type="PANTHER" id="PTHR14463">
    <property type="entry name" value="LIPASE MATURATION FACTOR"/>
    <property type="match status" value="1"/>
</dbReference>
<feature type="transmembrane region" description="Helical" evidence="8">
    <location>
        <begin position="304"/>
        <end position="320"/>
    </location>
</feature>
<dbReference type="InterPro" id="IPR057434">
    <property type="entry name" value="LMF1/2_N"/>
</dbReference>
<sequence length="797" mass="89267">MNIGAMGLLNDNDYVKEKSHIYPSCEDEVSPLAASEFEMPAENDFSLYFASDKNMNPKESTYVIARDLFARCLAFMYFLSFLGHFNQDVSLVGQEGVWPADVHLSEIVQKFAEGNLDNTGNAPGVFVLLPIADLCIRFLAAGGMVMSAMIVFTGIIGCGSCITLWIIQYSLVSLMANLPKHNADLLLLEAGFVAIFLFSPFLIFEKQGKEWNVPLITRWAFRFLVYRVMFCAGVSKIRGSAHWFDNTAFKYLLQSVSLPNPFTIHLYNFFDKYPVFNGIATNGLIFIECVASVFLLVPIRSCSIIGGLIAVFYALCFNFIGNFGYFYMLLGSCALFCFDDACLKFVKYSPFASFRVSNLGGYDASGDDASEHIADVEEDGGDVDDYKGHEGGIGSKFLRALRYESKKSCLREALFSKTAFGLEDDDERHQKIQDVIQHVIICCIAILGIDMIFGRSNLALKACVIFFLAVLMQVQCDVIGTDRSYYLVSGTLFALHVWLIAEMMTNGIRIWSMWLWLAITELQVGLCRSLAKLNHITKILMQSIVVMSTCYYSLPLVVRSINHSHPDVGFKAPLGIVNSYNGFGILPEVRHELLIQGTQDTAISTNTNWKTYELHGIPGDVNAKPLFLPGYNYELDNLIRDVIDRDLAKHPKAVPVFMLDFLRALLHNKKTVTNLLATNPFVEAPPKYVRVVQYAYRYAGPNENCWYTRKEIAQVIPPLTLQKGPERRPAEKPKEVPQENEKAPEHPVPTAPKTPSKVVHVFHEMPAARNIHGVPLEMAGNLVNEQPVTDSLMLTRV</sequence>
<name>A0AAD8LK29_BABGI</name>
<comment type="subcellular location">
    <subcellularLocation>
        <location evidence="1">Endoplasmic reticulum membrane</location>
        <topology evidence="1">Multi-pass membrane protein</topology>
    </subcellularLocation>
</comment>
<feature type="region of interest" description="Disordered" evidence="7">
    <location>
        <begin position="719"/>
        <end position="755"/>
    </location>
</feature>
<dbReference type="Pfam" id="PF06762">
    <property type="entry name" value="LMF1"/>
    <property type="match status" value="1"/>
</dbReference>
<dbReference type="EMBL" id="JAVEPI010000003">
    <property type="protein sequence ID" value="KAK1443017.1"/>
    <property type="molecule type" value="Genomic_DNA"/>
</dbReference>
<evidence type="ECO:0000256" key="4">
    <source>
        <dbReference type="ARBA" id="ARBA00022824"/>
    </source>
</evidence>
<feature type="domain" description="Lipase maturation factor 1/2 C-terminal" evidence="10">
    <location>
        <begin position="576"/>
        <end position="717"/>
    </location>
</feature>
<reference evidence="11" key="1">
    <citation type="submission" date="2023-08" db="EMBL/GenBank/DDBJ databases">
        <title>Draft sequence of the Babesia gibsoni genome.</title>
        <authorList>
            <person name="Yamagishi J.Y."/>
            <person name="Xuan X.X."/>
        </authorList>
    </citation>
    <scope>NUCLEOTIDE SEQUENCE</scope>
    <source>
        <strain evidence="11">Azabu</strain>
    </source>
</reference>
<accession>A0AAD8LK29</accession>
<evidence type="ECO:0000256" key="3">
    <source>
        <dbReference type="ARBA" id="ARBA00022692"/>
    </source>
</evidence>
<keyword evidence="6 8" id="KW-0472">Membrane</keyword>
<dbReference type="InterPro" id="IPR057433">
    <property type="entry name" value="LMF1/2_C"/>
</dbReference>
<dbReference type="InterPro" id="IPR009613">
    <property type="entry name" value="LMF"/>
</dbReference>
<evidence type="ECO:0000256" key="5">
    <source>
        <dbReference type="ARBA" id="ARBA00022989"/>
    </source>
</evidence>
<organism evidence="11 12">
    <name type="scientific">Babesia gibsoni</name>
    <dbReference type="NCBI Taxonomy" id="33632"/>
    <lineage>
        <taxon>Eukaryota</taxon>
        <taxon>Sar</taxon>
        <taxon>Alveolata</taxon>
        <taxon>Apicomplexa</taxon>
        <taxon>Aconoidasida</taxon>
        <taxon>Piroplasmida</taxon>
        <taxon>Babesiidae</taxon>
        <taxon>Babesia</taxon>
    </lineage>
</organism>
<gene>
    <name evidence="11" type="ORF">BgAZ_305350</name>
</gene>
<evidence type="ECO:0000313" key="11">
    <source>
        <dbReference type="EMBL" id="KAK1443017.1"/>
    </source>
</evidence>
<evidence type="ECO:0000256" key="7">
    <source>
        <dbReference type="SAM" id="MobiDB-lite"/>
    </source>
</evidence>
<evidence type="ECO:0000256" key="1">
    <source>
        <dbReference type="ARBA" id="ARBA00004477"/>
    </source>
</evidence>
<feature type="domain" description="Lipase maturation factor 1/2 N-terminal" evidence="9">
    <location>
        <begin position="182"/>
        <end position="344"/>
    </location>
</feature>
<dbReference type="PANTHER" id="PTHR14463:SF10">
    <property type="entry name" value="LIPASE MATURATION FACTOR 1"/>
    <property type="match status" value="1"/>
</dbReference>
<protein>
    <submittedName>
        <fullName evidence="11">Lipase maturation factor</fullName>
    </submittedName>
</protein>
<dbReference type="AlphaFoldDB" id="A0AAD8LK29"/>
<keyword evidence="3 8" id="KW-0812">Transmembrane</keyword>
<evidence type="ECO:0000259" key="9">
    <source>
        <dbReference type="Pfam" id="PF06762"/>
    </source>
</evidence>
<evidence type="ECO:0000256" key="2">
    <source>
        <dbReference type="ARBA" id="ARBA00005512"/>
    </source>
</evidence>
<feature type="transmembrane region" description="Helical" evidence="8">
    <location>
        <begin position="147"/>
        <end position="167"/>
    </location>
</feature>
<keyword evidence="4" id="KW-0256">Endoplasmic reticulum</keyword>
<proteinExistence type="inferred from homology"/>
<comment type="similarity">
    <text evidence="2">Belongs to the lipase maturation factor family.</text>
</comment>
<evidence type="ECO:0000313" key="12">
    <source>
        <dbReference type="Proteomes" id="UP001230268"/>
    </source>
</evidence>
<feature type="compositionally biased region" description="Basic and acidic residues" evidence="7">
    <location>
        <begin position="724"/>
        <end position="745"/>
    </location>
</feature>
<keyword evidence="5 8" id="KW-1133">Transmembrane helix</keyword>
<dbReference type="GO" id="GO:0051604">
    <property type="term" value="P:protein maturation"/>
    <property type="evidence" value="ECO:0007669"/>
    <property type="project" value="InterPro"/>
</dbReference>
<evidence type="ECO:0000256" key="6">
    <source>
        <dbReference type="ARBA" id="ARBA00023136"/>
    </source>
</evidence>
<feature type="transmembrane region" description="Helical" evidence="8">
    <location>
        <begin position="187"/>
        <end position="204"/>
    </location>
</feature>
<comment type="caution">
    <text evidence="11">The sequence shown here is derived from an EMBL/GenBank/DDBJ whole genome shotgun (WGS) entry which is preliminary data.</text>
</comment>
<evidence type="ECO:0000256" key="8">
    <source>
        <dbReference type="SAM" id="Phobius"/>
    </source>
</evidence>
<keyword evidence="12" id="KW-1185">Reference proteome</keyword>
<feature type="transmembrane region" description="Helical" evidence="8">
    <location>
        <begin position="275"/>
        <end position="297"/>
    </location>
</feature>